<dbReference type="AlphaFoldDB" id="A0A941GWN9"/>
<dbReference type="InterPro" id="IPR019657">
    <property type="entry name" value="ComFB"/>
</dbReference>
<comment type="caution">
    <text evidence="1">The sequence shown here is derived from an EMBL/GenBank/DDBJ whole genome shotgun (WGS) entry which is preliminary data.</text>
</comment>
<reference evidence="1" key="1">
    <citation type="submission" date="2021-02" db="EMBL/GenBank/DDBJ databases">
        <title>Metagenome analyses of Stigonema ocellatum DSM 106950, Chlorogloea purpurea SAG 13.99 and Gomphosphaeria aponina DSM 107014.</title>
        <authorList>
            <person name="Marter P."/>
            <person name="Huang S."/>
        </authorList>
    </citation>
    <scope>NUCLEOTIDE SEQUENCE</scope>
    <source>
        <strain evidence="1">JP213</strain>
    </source>
</reference>
<gene>
    <name evidence="1" type="ORF">DSM107014_09485</name>
</gene>
<dbReference type="Proteomes" id="UP000767446">
    <property type="component" value="Unassembled WGS sequence"/>
</dbReference>
<name>A0A941GWN9_9CHRO</name>
<sequence length="168" mass="19604">MNNNNITQTNQNAMELLVGEEIEKQMQLLPAKVAEFINQVEVATFALNRLPPLYASSKEGLQRQKNRGKKELKKQIELAVQQGLAAVQRDPLRMSTPLVSEEDRDLLEANAHLQKLLDLVPDQDISWLVDFVQELLTKIENQEMTEEYINQLYYKLYGKWNDETYYYK</sequence>
<accession>A0A941GWN9</accession>
<evidence type="ECO:0000313" key="1">
    <source>
        <dbReference type="EMBL" id="MBR8828111.1"/>
    </source>
</evidence>
<protein>
    <submittedName>
        <fullName evidence="1">Late competence development ComFB family protein</fullName>
    </submittedName>
</protein>
<evidence type="ECO:0000313" key="2">
    <source>
        <dbReference type="Proteomes" id="UP000767446"/>
    </source>
</evidence>
<dbReference type="Pfam" id="PF10719">
    <property type="entry name" value="ComFB"/>
    <property type="match status" value="1"/>
</dbReference>
<proteinExistence type="predicted"/>
<dbReference type="EMBL" id="JADQBC010000055">
    <property type="protein sequence ID" value="MBR8828111.1"/>
    <property type="molecule type" value="Genomic_DNA"/>
</dbReference>
<organism evidence="1 2">
    <name type="scientific">Gomphosphaeria aponina SAG 52.96 = DSM 107014</name>
    <dbReference type="NCBI Taxonomy" id="1521640"/>
    <lineage>
        <taxon>Bacteria</taxon>
        <taxon>Bacillati</taxon>
        <taxon>Cyanobacteriota</taxon>
        <taxon>Cyanophyceae</taxon>
        <taxon>Oscillatoriophycideae</taxon>
        <taxon>Chroococcales</taxon>
        <taxon>Gomphosphaeriaceae</taxon>
        <taxon>Gomphosphaeria</taxon>
    </lineage>
</organism>